<dbReference type="AlphaFoldDB" id="A0A0F9SHI4"/>
<dbReference type="EMBL" id="LAZR01000451">
    <property type="protein sequence ID" value="KKN68365.1"/>
    <property type="molecule type" value="Genomic_DNA"/>
</dbReference>
<reference evidence="1" key="1">
    <citation type="journal article" date="2015" name="Nature">
        <title>Complex archaea that bridge the gap between prokaryotes and eukaryotes.</title>
        <authorList>
            <person name="Spang A."/>
            <person name="Saw J.H."/>
            <person name="Jorgensen S.L."/>
            <person name="Zaremba-Niedzwiedzka K."/>
            <person name="Martijn J."/>
            <person name="Lind A.E."/>
            <person name="van Eijk R."/>
            <person name="Schleper C."/>
            <person name="Guy L."/>
            <person name="Ettema T.J."/>
        </authorList>
    </citation>
    <scope>NUCLEOTIDE SEQUENCE</scope>
</reference>
<accession>A0A0F9SHI4</accession>
<proteinExistence type="predicted"/>
<protein>
    <submittedName>
        <fullName evidence="1">Uncharacterized protein</fullName>
    </submittedName>
</protein>
<organism evidence="1">
    <name type="scientific">marine sediment metagenome</name>
    <dbReference type="NCBI Taxonomy" id="412755"/>
    <lineage>
        <taxon>unclassified sequences</taxon>
        <taxon>metagenomes</taxon>
        <taxon>ecological metagenomes</taxon>
    </lineage>
</organism>
<sequence>MTVDIRKEQVDFTDQDLLTTSPVTHDILTTTDQLKSDTINERTTNAGVTIDGLLVKDGGITLGGFLEIGSFGLQRSGEKVLETQFVAVSGVNNFNISNAATGLPPALSVVGSDTDIGLNLVTKGTGVVQANSVEVVTISGTQTLSNKTFEDSLDIDSTIGTLIIARMTTTQRDALTAVDGMILYNTTTTAFNFRENGAWVVGSGLA</sequence>
<comment type="caution">
    <text evidence="1">The sequence shown here is derived from an EMBL/GenBank/DDBJ whole genome shotgun (WGS) entry which is preliminary data.</text>
</comment>
<name>A0A0F9SHI4_9ZZZZ</name>
<gene>
    <name evidence="1" type="ORF">LCGC14_0452410</name>
</gene>
<evidence type="ECO:0000313" key="1">
    <source>
        <dbReference type="EMBL" id="KKN68365.1"/>
    </source>
</evidence>